<reference evidence="8" key="1">
    <citation type="journal article" date="2023" name="GigaByte">
        <title>Genome assembly of the bearded iris, Iris pallida Lam.</title>
        <authorList>
            <person name="Bruccoleri R.E."/>
            <person name="Oakeley E.J."/>
            <person name="Faust A.M.E."/>
            <person name="Altorfer M."/>
            <person name="Dessus-Babus S."/>
            <person name="Burckhardt D."/>
            <person name="Oertli M."/>
            <person name="Naumann U."/>
            <person name="Petersen F."/>
            <person name="Wong J."/>
        </authorList>
    </citation>
    <scope>NUCLEOTIDE SEQUENCE</scope>
    <source>
        <strain evidence="8">GSM-AAB239-AS_SAM_17_03QT</strain>
    </source>
</reference>
<evidence type="ECO:0000256" key="3">
    <source>
        <dbReference type="ARBA" id="ARBA00022692"/>
    </source>
</evidence>
<sequence length="175" mass="18118">MLETLLPKDGYRCSPFVSQPHSPHLIQTLSSPFPYKTLPNLSNLCTLYSINKEMAAAIPTATLSAAALCSCSLSSNGRKPSLVFIQGLNSFGGLKAHTGVATLGLPKCADQSFSAVMSSLKSASLGKKGGGGALSSTCNAVAEIFKIAAIMNGLVLVGVAVGFVLLRIEATLEEE</sequence>
<comment type="caution">
    <text evidence="8">The sequence shown here is derived from an EMBL/GenBank/DDBJ whole genome shotgun (WGS) entry which is preliminary data.</text>
</comment>
<dbReference type="Proteomes" id="UP001140949">
    <property type="component" value="Unassembled WGS sequence"/>
</dbReference>
<evidence type="ECO:0000256" key="7">
    <source>
        <dbReference type="SAM" id="Phobius"/>
    </source>
</evidence>
<dbReference type="PANTHER" id="PTHR34951:SF1">
    <property type="entry name" value="B6F COMPLEX SUBUNIT, PUTATIVE, EXPRESSED-RELATED"/>
    <property type="match status" value="1"/>
</dbReference>
<comment type="subcellular location">
    <subcellularLocation>
        <location evidence="1">Membrane</location>
        <topology evidence="1">Single-pass membrane protein</topology>
    </subcellularLocation>
</comment>
<keyword evidence="6 7" id="KW-0472">Membrane</keyword>
<reference evidence="8" key="2">
    <citation type="submission" date="2023-04" db="EMBL/GenBank/DDBJ databases">
        <authorList>
            <person name="Bruccoleri R.E."/>
            <person name="Oakeley E.J."/>
            <person name="Faust A.-M."/>
            <person name="Dessus-Babus S."/>
            <person name="Altorfer M."/>
            <person name="Burckhardt D."/>
            <person name="Oertli M."/>
            <person name="Naumann U."/>
            <person name="Petersen F."/>
            <person name="Wong J."/>
        </authorList>
    </citation>
    <scope>NUCLEOTIDE SEQUENCE</scope>
    <source>
        <strain evidence="8">GSM-AAB239-AS_SAM_17_03QT</strain>
        <tissue evidence="8">Leaf</tissue>
    </source>
</reference>
<dbReference type="Pfam" id="PF08041">
    <property type="entry name" value="PetM"/>
    <property type="match status" value="1"/>
</dbReference>
<keyword evidence="4" id="KW-0249">Electron transport</keyword>
<name>A0AAX6I5I5_IRIPA</name>
<dbReference type="InterPro" id="IPR012595">
    <property type="entry name" value="PetM_cyt_b6/f_cplx_su7"/>
</dbReference>
<protein>
    <recommendedName>
        <fullName evidence="10">Cytochrome b6-f complex subunit 7</fullName>
    </recommendedName>
</protein>
<dbReference type="PANTHER" id="PTHR34951">
    <property type="entry name" value="B6F COMPLEX SUBUNIT, PUTATIVE, EXPRESSED-RELATED"/>
    <property type="match status" value="1"/>
</dbReference>
<keyword evidence="5 7" id="KW-1133">Transmembrane helix</keyword>
<evidence type="ECO:0000256" key="4">
    <source>
        <dbReference type="ARBA" id="ARBA00022982"/>
    </source>
</evidence>
<evidence type="ECO:0000256" key="1">
    <source>
        <dbReference type="ARBA" id="ARBA00004167"/>
    </source>
</evidence>
<dbReference type="AlphaFoldDB" id="A0AAX6I5I5"/>
<keyword evidence="3 7" id="KW-0812">Transmembrane</keyword>
<keyword evidence="9" id="KW-1185">Reference proteome</keyword>
<organism evidence="8 9">
    <name type="scientific">Iris pallida</name>
    <name type="common">Sweet iris</name>
    <dbReference type="NCBI Taxonomy" id="29817"/>
    <lineage>
        <taxon>Eukaryota</taxon>
        <taxon>Viridiplantae</taxon>
        <taxon>Streptophyta</taxon>
        <taxon>Embryophyta</taxon>
        <taxon>Tracheophyta</taxon>
        <taxon>Spermatophyta</taxon>
        <taxon>Magnoliopsida</taxon>
        <taxon>Liliopsida</taxon>
        <taxon>Asparagales</taxon>
        <taxon>Iridaceae</taxon>
        <taxon>Iridoideae</taxon>
        <taxon>Irideae</taxon>
        <taxon>Iris</taxon>
    </lineage>
</organism>
<gene>
    <name evidence="8" type="ORF">M6B38_274570</name>
</gene>
<evidence type="ECO:0000256" key="5">
    <source>
        <dbReference type="ARBA" id="ARBA00022989"/>
    </source>
</evidence>
<proteinExistence type="inferred from homology"/>
<dbReference type="SUPFAM" id="SSF103441">
    <property type="entry name" value="PetM subunit of the cytochrome b6f complex"/>
    <property type="match status" value="1"/>
</dbReference>
<dbReference type="EMBL" id="JANAVB010004600">
    <property type="protein sequence ID" value="KAJ6848489.1"/>
    <property type="molecule type" value="Genomic_DNA"/>
</dbReference>
<keyword evidence="2" id="KW-0813">Transport</keyword>
<evidence type="ECO:0000256" key="2">
    <source>
        <dbReference type="ARBA" id="ARBA00022448"/>
    </source>
</evidence>
<evidence type="ECO:0000313" key="9">
    <source>
        <dbReference type="Proteomes" id="UP001140949"/>
    </source>
</evidence>
<feature type="transmembrane region" description="Helical" evidence="7">
    <location>
        <begin position="144"/>
        <end position="166"/>
    </location>
</feature>
<evidence type="ECO:0000256" key="6">
    <source>
        <dbReference type="ARBA" id="ARBA00023136"/>
    </source>
</evidence>
<dbReference type="GO" id="GO:0009512">
    <property type="term" value="C:cytochrome b6f complex"/>
    <property type="evidence" value="ECO:0007669"/>
    <property type="project" value="InterPro"/>
</dbReference>
<dbReference type="InterPro" id="IPR053333">
    <property type="entry name" value="Cytochrome_b6-f_sub7"/>
</dbReference>
<evidence type="ECO:0008006" key="10">
    <source>
        <dbReference type="Google" id="ProtNLM"/>
    </source>
</evidence>
<dbReference type="HAMAP" id="MF_00396">
    <property type="entry name" value="Cytb6_f_PetM"/>
    <property type="match status" value="1"/>
</dbReference>
<accession>A0AAX6I5I5</accession>
<dbReference type="GO" id="GO:0016020">
    <property type="term" value="C:membrane"/>
    <property type="evidence" value="ECO:0007669"/>
    <property type="project" value="UniProtKB-SubCell"/>
</dbReference>
<evidence type="ECO:0000313" key="8">
    <source>
        <dbReference type="EMBL" id="KAJ6848489.1"/>
    </source>
</evidence>